<dbReference type="AlphaFoldDB" id="A0A5C8ZB68"/>
<evidence type="ECO:0000256" key="2">
    <source>
        <dbReference type="ARBA" id="ARBA00022475"/>
    </source>
</evidence>
<proteinExistence type="predicted"/>
<keyword evidence="5 6" id="KW-0472">Membrane</keyword>
<dbReference type="EMBL" id="VKAD01000001">
    <property type="protein sequence ID" value="TXR55007.1"/>
    <property type="molecule type" value="Genomic_DNA"/>
</dbReference>
<feature type="transmembrane region" description="Helical" evidence="6">
    <location>
        <begin position="189"/>
        <end position="207"/>
    </location>
</feature>
<comment type="subcellular location">
    <subcellularLocation>
        <location evidence="1">Cell membrane</location>
        <topology evidence="1">Multi-pass membrane protein</topology>
    </subcellularLocation>
</comment>
<dbReference type="PANTHER" id="PTHR30086">
    <property type="entry name" value="ARGININE EXPORTER PROTEIN ARGO"/>
    <property type="match status" value="1"/>
</dbReference>
<dbReference type="PANTHER" id="PTHR30086:SF20">
    <property type="entry name" value="ARGININE EXPORTER PROTEIN ARGO-RELATED"/>
    <property type="match status" value="1"/>
</dbReference>
<reference evidence="7 8" key="1">
    <citation type="submission" date="2019-07" db="EMBL/GenBank/DDBJ databases">
        <title>Reinekea sp. strain SSH23 genome sequencing and assembly.</title>
        <authorList>
            <person name="Kim I."/>
        </authorList>
    </citation>
    <scope>NUCLEOTIDE SEQUENCE [LARGE SCALE GENOMIC DNA]</scope>
    <source>
        <strain evidence="7 8">SSH23</strain>
    </source>
</reference>
<evidence type="ECO:0000256" key="3">
    <source>
        <dbReference type="ARBA" id="ARBA00022692"/>
    </source>
</evidence>
<feature type="transmembrane region" description="Helical" evidence="6">
    <location>
        <begin position="73"/>
        <end position="93"/>
    </location>
</feature>
<keyword evidence="3 6" id="KW-0812">Transmembrane</keyword>
<evidence type="ECO:0000313" key="8">
    <source>
        <dbReference type="Proteomes" id="UP000321764"/>
    </source>
</evidence>
<feature type="transmembrane region" description="Helical" evidence="6">
    <location>
        <begin position="6"/>
        <end position="32"/>
    </location>
</feature>
<sequence>MNDILIFLPGIITAYSILIGACLSPGPAVMMLMGLATEQGRTKALTACAGIALGSVCINLLTLLGVGLLLSEVAWAMLILRLVGTGYLLYLAYGAFKKSFNPPPVTASKTQSHSLARCFSTGLLLQVTNPKAIAFWLAITSVGAVHNAGITITTVYVFGACIISFVCHGAWALMLSAETIRRLYSQFRRWVEACLGGFFVFVAAKMASS</sequence>
<feature type="transmembrane region" description="Helical" evidence="6">
    <location>
        <begin position="44"/>
        <end position="67"/>
    </location>
</feature>
<evidence type="ECO:0000256" key="5">
    <source>
        <dbReference type="ARBA" id="ARBA00023136"/>
    </source>
</evidence>
<keyword evidence="8" id="KW-1185">Reference proteome</keyword>
<evidence type="ECO:0000256" key="6">
    <source>
        <dbReference type="SAM" id="Phobius"/>
    </source>
</evidence>
<keyword evidence="2" id="KW-1003">Cell membrane</keyword>
<accession>A0A5C8ZB68</accession>
<dbReference type="InterPro" id="IPR001123">
    <property type="entry name" value="LeuE-type"/>
</dbReference>
<organism evidence="7 8">
    <name type="scientific">Reinekea thalattae</name>
    <dbReference type="NCBI Taxonomy" id="2593301"/>
    <lineage>
        <taxon>Bacteria</taxon>
        <taxon>Pseudomonadati</taxon>
        <taxon>Pseudomonadota</taxon>
        <taxon>Gammaproteobacteria</taxon>
        <taxon>Oceanospirillales</taxon>
        <taxon>Saccharospirillaceae</taxon>
        <taxon>Reinekea</taxon>
    </lineage>
</organism>
<dbReference type="GO" id="GO:0005886">
    <property type="term" value="C:plasma membrane"/>
    <property type="evidence" value="ECO:0007669"/>
    <property type="project" value="UniProtKB-SubCell"/>
</dbReference>
<dbReference type="Proteomes" id="UP000321764">
    <property type="component" value="Unassembled WGS sequence"/>
</dbReference>
<comment type="caution">
    <text evidence="7">The sequence shown here is derived from an EMBL/GenBank/DDBJ whole genome shotgun (WGS) entry which is preliminary data.</text>
</comment>
<protein>
    <submittedName>
        <fullName evidence="7">LysE family translocator</fullName>
    </submittedName>
</protein>
<dbReference type="Pfam" id="PF01810">
    <property type="entry name" value="LysE"/>
    <property type="match status" value="1"/>
</dbReference>
<dbReference type="OrthoDB" id="9804822at2"/>
<feature type="transmembrane region" description="Helical" evidence="6">
    <location>
        <begin position="156"/>
        <end position="177"/>
    </location>
</feature>
<gene>
    <name evidence="7" type="ORF">FME95_09570</name>
</gene>
<keyword evidence="4 6" id="KW-1133">Transmembrane helix</keyword>
<evidence type="ECO:0000313" key="7">
    <source>
        <dbReference type="EMBL" id="TXR55007.1"/>
    </source>
</evidence>
<dbReference type="GO" id="GO:0015171">
    <property type="term" value="F:amino acid transmembrane transporter activity"/>
    <property type="evidence" value="ECO:0007669"/>
    <property type="project" value="TreeGrafter"/>
</dbReference>
<evidence type="ECO:0000256" key="1">
    <source>
        <dbReference type="ARBA" id="ARBA00004651"/>
    </source>
</evidence>
<name>A0A5C8ZB68_9GAMM</name>
<evidence type="ECO:0000256" key="4">
    <source>
        <dbReference type="ARBA" id="ARBA00022989"/>
    </source>
</evidence>